<feature type="chain" id="PRO_5043640996" evidence="1">
    <location>
        <begin position="33"/>
        <end position="135"/>
    </location>
</feature>
<protein>
    <submittedName>
        <fullName evidence="2">Uncharacterized protein</fullName>
    </submittedName>
</protein>
<proteinExistence type="predicted"/>
<accession>A0AAV4SU01</accession>
<name>A0AAV4SU01_CAEEX</name>
<feature type="signal peptide" evidence="1">
    <location>
        <begin position="1"/>
        <end position="32"/>
    </location>
</feature>
<evidence type="ECO:0000313" key="3">
    <source>
        <dbReference type="Proteomes" id="UP001054945"/>
    </source>
</evidence>
<reference evidence="2 3" key="1">
    <citation type="submission" date="2021-06" db="EMBL/GenBank/DDBJ databases">
        <title>Caerostris extrusa draft genome.</title>
        <authorList>
            <person name="Kono N."/>
            <person name="Arakawa K."/>
        </authorList>
    </citation>
    <scope>NUCLEOTIDE SEQUENCE [LARGE SCALE GENOMIC DNA]</scope>
</reference>
<dbReference type="EMBL" id="BPLR01010083">
    <property type="protein sequence ID" value="GIY36749.1"/>
    <property type="molecule type" value="Genomic_DNA"/>
</dbReference>
<dbReference type="AlphaFoldDB" id="A0AAV4SU01"/>
<gene>
    <name evidence="2" type="ORF">CEXT_532331</name>
</gene>
<keyword evidence="3" id="KW-1185">Reference proteome</keyword>
<keyword evidence="1" id="KW-0732">Signal</keyword>
<organism evidence="2 3">
    <name type="scientific">Caerostris extrusa</name>
    <name type="common">Bark spider</name>
    <name type="synonym">Caerostris bankana</name>
    <dbReference type="NCBI Taxonomy" id="172846"/>
    <lineage>
        <taxon>Eukaryota</taxon>
        <taxon>Metazoa</taxon>
        <taxon>Ecdysozoa</taxon>
        <taxon>Arthropoda</taxon>
        <taxon>Chelicerata</taxon>
        <taxon>Arachnida</taxon>
        <taxon>Araneae</taxon>
        <taxon>Araneomorphae</taxon>
        <taxon>Entelegynae</taxon>
        <taxon>Araneoidea</taxon>
        <taxon>Araneidae</taxon>
        <taxon>Caerostris</taxon>
    </lineage>
</organism>
<dbReference type="Proteomes" id="UP001054945">
    <property type="component" value="Unassembled WGS sequence"/>
</dbReference>
<sequence length="135" mass="15869">MLSLWKLRRSHLTLRAFTLFFLFFFLPSPGLAAKDATAERQFWFRCCWLLIQLSLTTADVIRRAATDGDTTDLQCQLPEGVTPQEGMNVLVFFEASNLVREFLNLFPPFVWSETAFFFFREGGFEWNNYFYDFFG</sequence>
<evidence type="ECO:0000313" key="2">
    <source>
        <dbReference type="EMBL" id="GIY36749.1"/>
    </source>
</evidence>
<comment type="caution">
    <text evidence="2">The sequence shown here is derived from an EMBL/GenBank/DDBJ whole genome shotgun (WGS) entry which is preliminary data.</text>
</comment>
<evidence type="ECO:0000256" key="1">
    <source>
        <dbReference type="SAM" id="SignalP"/>
    </source>
</evidence>